<dbReference type="Pfam" id="PF20557">
    <property type="entry name" value="DnaT_2"/>
    <property type="match status" value="1"/>
</dbReference>
<evidence type="ECO:0000313" key="2">
    <source>
        <dbReference type="EMBL" id="QFY62643.1"/>
    </source>
</evidence>
<protein>
    <recommendedName>
        <fullName evidence="1">Putative DnaT-like domain-containing protein</fullName>
    </recommendedName>
</protein>
<keyword evidence="2" id="KW-0614">Plasmid</keyword>
<geneLocation type="plasmid" evidence="2 3">
    <name>unnamed</name>
</geneLocation>
<proteinExistence type="predicted"/>
<dbReference type="Proteomes" id="UP000326881">
    <property type="component" value="Plasmid unnamed"/>
</dbReference>
<dbReference type="RefSeq" id="WP_153272632.1">
    <property type="nucleotide sequence ID" value="NZ_CP043499.1"/>
</dbReference>
<feature type="domain" description="Putative DnaT-like" evidence="1">
    <location>
        <begin position="10"/>
        <end position="66"/>
    </location>
</feature>
<dbReference type="AlphaFoldDB" id="A0A5Q0CB32"/>
<name>A0A5Q0CB32_9HYPH</name>
<dbReference type="OrthoDB" id="8394667at2"/>
<organism evidence="2 3">
    <name type="scientific">Rhizobium grahamii</name>
    <dbReference type="NCBI Taxonomy" id="1120045"/>
    <lineage>
        <taxon>Bacteria</taxon>
        <taxon>Pseudomonadati</taxon>
        <taxon>Pseudomonadota</taxon>
        <taxon>Alphaproteobacteria</taxon>
        <taxon>Hyphomicrobiales</taxon>
        <taxon>Rhizobiaceae</taxon>
        <taxon>Rhizobium/Agrobacterium group</taxon>
        <taxon>Rhizobium</taxon>
    </lineage>
</organism>
<dbReference type="InterPro" id="IPR046787">
    <property type="entry name" value="DnaT_2"/>
</dbReference>
<sequence>MSVDRPYLPTTEEEELEQAVAIASELIDLLPFIGEKLHPQQKRAWPRVGVYEAGGSEIQGIPPEIELLCEAIVTCLLADCYFDMEALSSEVAPFLAPQAKPQLH</sequence>
<reference evidence="2 3" key="1">
    <citation type="submission" date="2019-08" db="EMBL/GenBank/DDBJ databases">
        <title>Prosopis cineraria nodule microbiome.</title>
        <authorList>
            <person name="Ali R."/>
            <person name="Chaluvadi S.R."/>
            <person name="Wang X."/>
        </authorList>
    </citation>
    <scope>NUCLEOTIDE SEQUENCE [LARGE SCALE GENOMIC DNA]</scope>
    <source>
        <strain evidence="2 3">BG7</strain>
        <plasmid evidence="2 3">unnamed</plasmid>
    </source>
</reference>
<evidence type="ECO:0000259" key="1">
    <source>
        <dbReference type="Pfam" id="PF20557"/>
    </source>
</evidence>
<dbReference type="KEGG" id="rgr:FZ934_19865"/>
<dbReference type="EMBL" id="CP043499">
    <property type="protein sequence ID" value="QFY62643.1"/>
    <property type="molecule type" value="Genomic_DNA"/>
</dbReference>
<keyword evidence="3" id="KW-1185">Reference proteome</keyword>
<accession>A0A5Q0CB32</accession>
<gene>
    <name evidence="2" type="ORF">FZ934_19865</name>
</gene>
<evidence type="ECO:0000313" key="3">
    <source>
        <dbReference type="Proteomes" id="UP000326881"/>
    </source>
</evidence>